<protein>
    <submittedName>
        <fullName evidence="1">Uncharacterized protein</fullName>
    </submittedName>
</protein>
<sequence length="61" mass="6467">MLWNLSSSSSPLLSIISSVPNSSNRSSLSINSVSVNLFGLFRFTSANFLPALNIIAHGGDK</sequence>
<reference evidence="1 2" key="1">
    <citation type="journal article" date="2018" name="J. Allergy Clin. Immunol.">
        <title>High-quality assembly of Dermatophagoides pteronyssinus genome and transcriptome reveals a wide range of novel allergens.</title>
        <authorList>
            <person name="Liu X.Y."/>
            <person name="Yang K.Y."/>
            <person name="Wang M.Q."/>
            <person name="Kwok J.S."/>
            <person name="Zeng X."/>
            <person name="Yang Z."/>
            <person name="Xiao X.J."/>
            <person name="Lau C.P."/>
            <person name="Li Y."/>
            <person name="Huang Z.M."/>
            <person name="Ba J.G."/>
            <person name="Yim A.K."/>
            <person name="Ouyang C.Y."/>
            <person name="Ngai S.M."/>
            <person name="Chan T.F."/>
            <person name="Leung E.L."/>
            <person name="Liu L."/>
            <person name="Liu Z.G."/>
            <person name="Tsui S.K."/>
        </authorList>
    </citation>
    <scope>NUCLEOTIDE SEQUENCE [LARGE SCALE GENOMIC DNA]</scope>
    <source>
        <strain evidence="1">Derp</strain>
    </source>
</reference>
<keyword evidence="2" id="KW-1185">Reference proteome</keyword>
<accession>A0ABQ8J342</accession>
<comment type="caution">
    <text evidence="1">The sequence shown here is derived from an EMBL/GenBank/DDBJ whole genome shotgun (WGS) entry which is preliminary data.</text>
</comment>
<organism evidence="1 2">
    <name type="scientific">Dermatophagoides pteronyssinus</name>
    <name type="common">European house dust mite</name>
    <dbReference type="NCBI Taxonomy" id="6956"/>
    <lineage>
        <taxon>Eukaryota</taxon>
        <taxon>Metazoa</taxon>
        <taxon>Ecdysozoa</taxon>
        <taxon>Arthropoda</taxon>
        <taxon>Chelicerata</taxon>
        <taxon>Arachnida</taxon>
        <taxon>Acari</taxon>
        <taxon>Acariformes</taxon>
        <taxon>Sarcoptiformes</taxon>
        <taxon>Astigmata</taxon>
        <taxon>Psoroptidia</taxon>
        <taxon>Analgoidea</taxon>
        <taxon>Pyroglyphidae</taxon>
        <taxon>Dermatophagoidinae</taxon>
        <taxon>Dermatophagoides</taxon>
    </lineage>
</organism>
<gene>
    <name evidence="1" type="ORF">DERP_014819</name>
</gene>
<dbReference type="EMBL" id="NJHN03000084">
    <property type="protein sequence ID" value="KAH9416922.1"/>
    <property type="molecule type" value="Genomic_DNA"/>
</dbReference>
<reference evidence="1 2" key="2">
    <citation type="journal article" date="2022" name="Mol. Biol. Evol.">
        <title>Comparative Genomics Reveals Insights into the Divergent Evolution of Astigmatic Mites and Household Pest Adaptations.</title>
        <authorList>
            <person name="Xiong Q."/>
            <person name="Wan A.T."/>
            <person name="Liu X."/>
            <person name="Fung C.S."/>
            <person name="Xiao X."/>
            <person name="Malainual N."/>
            <person name="Hou J."/>
            <person name="Wang L."/>
            <person name="Wang M."/>
            <person name="Yang K.Y."/>
            <person name="Cui Y."/>
            <person name="Leung E.L."/>
            <person name="Nong W."/>
            <person name="Shin S.K."/>
            <person name="Au S.W."/>
            <person name="Jeong K.Y."/>
            <person name="Chew F.T."/>
            <person name="Hui J.H."/>
            <person name="Leung T.F."/>
            <person name="Tungtrongchitr A."/>
            <person name="Zhong N."/>
            <person name="Liu Z."/>
            <person name="Tsui S.K."/>
        </authorList>
    </citation>
    <scope>NUCLEOTIDE SEQUENCE [LARGE SCALE GENOMIC DNA]</scope>
    <source>
        <strain evidence="1">Derp</strain>
    </source>
</reference>
<evidence type="ECO:0000313" key="1">
    <source>
        <dbReference type="EMBL" id="KAH9416922.1"/>
    </source>
</evidence>
<proteinExistence type="predicted"/>
<name>A0ABQ8J342_DERPT</name>
<dbReference type="Proteomes" id="UP000887458">
    <property type="component" value="Unassembled WGS sequence"/>
</dbReference>
<evidence type="ECO:0000313" key="2">
    <source>
        <dbReference type="Proteomes" id="UP000887458"/>
    </source>
</evidence>